<proteinExistence type="predicted"/>
<protein>
    <recommendedName>
        <fullName evidence="3">SOGA 1/2-like coiled-coil domain-containing protein</fullName>
    </recommendedName>
</protein>
<sequence>MGCLVCYVVNRIDVLKIPILLTVVMELKVADSVTYPSRPRLEELHRDSVAQSIPLDPVLTVSPHPAASGTAFSQLRSPDNPLSAEGENRGNLLELKAVLEVIQREQRREEKKWTDFLLEFLNDRCGWETERIELKQYISKLEDRSAKQCATQGTCNSPEDTKTEKSEQEQFLEDKTATVMELRTPLENNELNWKVEKMEMLERFDSERKEWECQWKMMQRKIEELYQEVKLRREKNSNGTEERLDEKMLPFSMPFSPAERTKTIVERQNDMFSMKSDRSDRMWLNDYPHSKIEKADLKIPSQNHHVCSVEPEKSISQRMSKTENDTLNDEEVSHVPIQMETFILSEALKEIARVSEELCKYQEEIRTRTICKKAVSDSGVGESKKNLHVKTPRNRSPCPKVSTSKLKDSVISSKNISTFTAGPQQQEKDSWSLETQDAAFPSLNFSWPLSNSLFHDKIPLINENLVPIASKKVSTDIESNNNDGELCHLEWLCGIGRLEDGDFAESLFNSFTDINHFTPEMNKQNLSVSQNHFFNSDSLYPEVIMLGHSAIGSPYSYGNTIKNGKLAAKIDEFNRVVFKAGKGNAVSHDDMSMDMAVDNDEEYLSPPVSQHLTTGKTITKPLTVTEIREPPCTISTSYNGGKVEKPTAQQCQQANGPLTRSSYKNTLQKHN</sequence>
<keyword evidence="1" id="KW-0175">Coiled coil</keyword>
<dbReference type="InterPro" id="IPR027882">
    <property type="entry name" value="SOGA1/2-like_CC"/>
</dbReference>
<dbReference type="Proteomes" id="UP001176940">
    <property type="component" value="Unassembled WGS sequence"/>
</dbReference>
<feature type="compositionally biased region" description="Polar residues" evidence="2">
    <location>
        <begin position="149"/>
        <end position="158"/>
    </location>
</feature>
<feature type="compositionally biased region" description="Basic and acidic residues" evidence="2">
    <location>
        <begin position="159"/>
        <end position="168"/>
    </location>
</feature>
<accession>A0ABN9LI37</accession>
<feature type="compositionally biased region" description="Polar residues" evidence="2">
    <location>
        <begin position="647"/>
        <end position="671"/>
    </location>
</feature>
<comment type="caution">
    <text evidence="4">The sequence shown here is derived from an EMBL/GenBank/DDBJ whole genome shotgun (WGS) entry which is preliminary data.</text>
</comment>
<organism evidence="4 5">
    <name type="scientific">Ranitomeya imitator</name>
    <name type="common">mimic poison frog</name>
    <dbReference type="NCBI Taxonomy" id="111125"/>
    <lineage>
        <taxon>Eukaryota</taxon>
        <taxon>Metazoa</taxon>
        <taxon>Chordata</taxon>
        <taxon>Craniata</taxon>
        <taxon>Vertebrata</taxon>
        <taxon>Euteleostomi</taxon>
        <taxon>Amphibia</taxon>
        <taxon>Batrachia</taxon>
        <taxon>Anura</taxon>
        <taxon>Neobatrachia</taxon>
        <taxon>Hyloidea</taxon>
        <taxon>Dendrobatidae</taxon>
        <taxon>Dendrobatinae</taxon>
        <taxon>Ranitomeya</taxon>
    </lineage>
</organism>
<feature type="region of interest" description="Disordered" evidence="2">
    <location>
        <begin position="149"/>
        <end position="168"/>
    </location>
</feature>
<dbReference type="PANTHER" id="PTHR15705:SF1">
    <property type="entry name" value="RIKEN CDNA 9330159F19 GENE"/>
    <property type="match status" value="1"/>
</dbReference>
<dbReference type="PANTHER" id="PTHR15705">
    <property type="entry name" value="MCG7194, ISOFORM CRA_A"/>
    <property type="match status" value="1"/>
</dbReference>
<gene>
    <name evidence="4" type="ORF">RIMI_LOCUS7664232</name>
</gene>
<evidence type="ECO:0000256" key="2">
    <source>
        <dbReference type="SAM" id="MobiDB-lite"/>
    </source>
</evidence>
<reference evidence="4" key="1">
    <citation type="submission" date="2023-07" db="EMBL/GenBank/DDBJ databases">
        <authorList>
            <person name="Stuckert A."/>
        </authorList>
    </citation>
    <scope>NUCLEOTIDE SEQUENCE</scope>
</reference>
<dbReference type="Pfam" id="PF14818">
    <property type="entry name" value="SOGA1-2-like_CC"/>
    <property type="match status" value="1"/>
</dbReference>
<evidence type="ECO:0000313" key="4">
    <source>
        <dbReference type="EMBL" id="CAJ0938622.1"/>
    </source>
</evidence>
<feature type="region of interest" description="Disordered" evidence="2">
    <location>
        <begin position="636"/>
        <end position="671"/>
    </location>
</feature>
<evidence type="ECO:0000259" key="3">
    <source>
        <dbReference type="Pfam" id="PF14818"/>
    </source>
</evidence>
<keyword evidence="5" id="KW-1185">Reference proteome</keyword>
<evidence type="ECO:0000256" key="1">
    <source>
        <dbReference type="ARBA" id="ARBA00023054"/>
    </source>
</evidence>
<name>A0ABN9LI37_9NEOB</name>
<evidence type="ECO:0000313" key="5">
    <source>
        <dbReference type="Proteomes" id="UP001176940"/>
    </source>
</evidence>
<feature type="domain" description="SOGA 1/2-like coiled-coil" evidence="3">
    <location>
        <begin position="180"/>
        <end position="233"/>
    </location>
</feature>
<dbReference type="EMBL" id="CAUEEQ010014659">
    <property type="protein sequence ID" value="CAJ0938622.1"/>
    <property type="molecule type" value="Genomic_DNA"/>
</dbReference>
<feature type="region of interest" description="Disordered" evidence="2">
    <location>
        <begin position="381"/>
        <end position="403"/>
    </location>
</feature>